<comment type="caution">
    <text evidence="2">The sequence shown here is derived from an EMBL/GenBank/DDBJ whole genome shotgun (WGS) entry which is preliminary data.</text>
</comment>
<evidence type="ECO:0000256" key="1">
    <source>
        <dbReference type="SAM" id="Phobius"/>
    </source>
</evidence>
<feature type="transmembrane region" description="Helical" evidence="1">
    <location>
        <begin position="253"/>
        <end position="275"/>
    </location>
</feature>
<keyword evidence="1" id="KW-0812">Transmembrane</keyword>
<organism evidence="2 3">
    <name type="scientific">Streptococcus bovimastitidis</name>
    <dbReference type="NCBI Taxonomy" id="1856638"/>
    <lineage>
        <taxon>Bacteria</taxon>
        <taxon>Bacillati</taxon>
        <taxon>Bacillota</taxon>
        <taxon>Bacilli</taxon>
        <taxon>Lactobacillales</taxon>
        <taxon>Streptococcaceae</taxon>
        <taxon>Streptococcus</taxon>
    </lineage>
</organism>
<dbReference type="PIRSF" id="PIRSF037259">
    <property type="entry name" value="EcsB_ABC"/>
    <property type="match status" value="1"/>
</dbReference>
<dbReference type="STRING" id="1856638.A9Q68_06110"/>
<dbReference type="GO" id="GO:0016020">
    <property type="term" value="C:membrane"/>
    <property type="evidence" value="ECO:0007669"/>
    <property type="project" value="InterPro"/>
</dbReference>
<feature type="transmembrane region" description="Helical" evidence="1">
    <location>
        <begin position="229"/>
        <end position="247"/>
    </location>
</feature>
<proteinExistence type="predicted"/>
<dbReference type="Pfam" id="PF05975">
    <property type="entry name" value="EcsB"/>
    <property type="match status" value="2"/>
</dbReference>
<feature type="transmembrane region" description="Helical" evidence="1">
    <location>
        <begin position="20"/>
        <end position="41"/>
    </location>
</feature>
<reference evidence="3" key="1">
    <citation type="submission" date="2016-06" db="EMBL/GenBank/DDBJ databases">
        <authorList>
            <person name="de Vries S.P.W."/>
            <person name="Hadjirin N.F."/>
            <person name="Lay E.M."/>
            <person name="Zadoks R.N."/>
            <person name="Peacock S.J."/>
            <person name="Parkhill J."/>
            <person name="Grant A.J."/>
            <person name="Mcdougall S."/>
            <person name="Holmes M.A."/>
        </authorList>
    </citation>
    <scope>NUCLEOTIDE SEQUENCE [LARGE SCALE GENOMIC DNA]</scope>
    <source>
        <strain evidence="3">NZ1587</strain>
    </source>
</reference>
<gene>
    <name evidence="2" type="ORF">A9Q68_06110</name>
</gene>
<feature type="transmembrane region" description="Helical" evidence="1">
    <location>
        <begin position="53"/>
        <end position="71"/>
    </location>
</feature>
<evidence type="ECO:0000313" key="3">
    <source>
        <dbReference type="Proteomes" id="UP000182015"/>
    </source>
</evidence>
<sequence length="344" mass="40372">MKELFKQRQSAFLALHRKYLPYVLNDHFILVLIFLLGFILFQYSQILKHFPKNHYPIILFLVAVYLILLAIGKPASYLEPADRHYLLRQEACIISHLKEAAKRSYFLWTSISLGLLTLLYPLMAKLGLAIVAFLALLVLFICLKWFIQQRKASALLEDGRLKWDQAIAYELARQQGILKFYALFTNVKGISGTFKERKYLNPITKAFPKKSQYLWTNLYLRSFLRGSDYLGLFIRLSLLSCLSLIFIKNHYLAIGLNFVWTYLLYFQLLALYHYYDYFYLGQLYPVNNKLKKTNLFYFLRLLAGVSLVLQLLFCRSIIVLVGIVVTILFLTLVYIPYKIKNMID</sequence>
<dbReference type="RefSeq" id="WP_071793811.1">
    <property type="nucleotide sequence ID" value="NZ_LZDD01000002.1"/>
</dbReference>
<feature type="transmembrane region" description="Helical" evidence="1">
    <location>
        <begin position="295"/>
        <end position="313"/>
    </location>
</feature>
<accession>A0A1L8MLJ5</accession>
<evidence type="ECO:0000313" key="2">
    <source>
        <dbReference type="EMBL" id="OJF71555.1"/>
    </source>
</evidence>
<name>A0A1L8MLJ5_9STRE</name>
<protein>
    <submittedName>
        <fullName evidence="2">Multidrug ABC transporter permease</fullName>
    </submittedName>
</protein>
<feature type="transmembrane region" description="Helical" evidence="1">
    <location>
        <begin position="105"/>
        <end position="122"/>
    </location>
</feature>
<keyword evidence="3" id="KW-1185">Reference proteome</keyword>
<dbReference type="AlphaFoldDB" id="A0A1L8MLJ5"/>
<feature type="transmembrane region" description="Helical" evidence="1">
    <location>
        <begin position="128"/>
        <end position="147"/>
    </location>
</feature>
<keyword evidence="1" id="KW-0472">Membrane</keyword>
<keyword evidence="1" id="KW-1133">Transmembrane helix</keyword>
<dbReference type="EMBL" id="LZDD01000002">
    <property type="protein sequence ID" value="OJF71555.1"/>
    <property type="molecule type" value="Genomic_DNA"/>
</dbReference>
<feature type="transmembrane region" description="Helical" evidence="1">
    <location>
        <begin position="319"/>
        <end position="337"/>
    </location>
</feature>
<dbReference type="Proteomes" id="UP000182015">
    <property type="component" value="Unassembled WGS sequence"/>
</dbReference>
<dbReference type="InterPro" id="IPR010288">
    <property type="entry name" value="EcsB_ABC"/>
</dbReference>
<dbReference type="OrthoDB" id="2447941at2"/>